<dbReference type="NCBIfam" id="NF001688">
    <property type="entry name" value="PRK00448.1"/>
    <property type="match status" value="1"/>
</dbReference>
<dbReference type="Pfam" id="PF02811">
    <property type="entry name" value="PHP"/>
    <property type="match status" value="1"/>
</dbReference>
<dbReference type="Gene3D" id="1.10.150.700">
    <property type="entry name" value="PolC, middle finger domain"/>
    <property type="match status" value="1"/>
</dbReference>
<dbReference type="Gene3D" id="3.20.20.140">
    <property type="entry name" value="Metal-dependent hydrolases"/>
    <property type="match status" value="1"/>
</dbReference>
<evidence type="ECO:0000313" key="11">
    <source>
        <dbReference type="Proteomes" id="UP000707138"/>
    </source>
</evidence>
<evidence type="ECO:0000256" key="1">
    <source>
        <dbReference type="ARBA" id="ARBA00022679"/>
    </source>
</evidence>
<evidence type="ECO:0000256" key="5">
    <source>
        <dbReference type="ARBA" id="ARBA00022932"/>
    </source>
</evidence>
<keyword evidence="3 7" id="KW-0235">DNA replication</keyword>
<feature type="domain" description="Polymerase/histidinol phosphatase N-terminal" evidence="9">
    <location>
        <begin position="309"/>
        <end position="376"/>
    </location>
</feature>
<dbReference type="EC" id="2.7.7.7" evidence="7"/>
<evidence type="ECO:0000256" key="8">
    <source>
        <dbReference type="SAM" id="MobiDB-lite"/>
    </source>
</evidence>
<keyword evidence="1 7" id="KW-0808">Transferase</keyword>
<dbReference type="InterPro" id="IPR040982">
    <property type="entry name" value="DNA_pol3_finger"/>
</dbReference>
<dbReference type="Gene3D" id="1.10.150.870">
    <property type="match status" value="1"/>
</dbReference>
<dbReference type="CDD" id="cd07435">
    <property type="entry name" value="PHP_PolIIIA_POLC"/>
    <property type="match status" value="1"/>
</dbReference>
<evidence type="ECO:0000313" key="10">
    <source>
        <dbReference type="EMBL" id="MBM6911793.1"/>
    </source>
</evidence>
<dbReference type="InterPro" id="IPR029460">
    <property type="entry name" value="DNAPol_HHH"/>
</dbReference>
<keyword evidence="7" id="KW-0378">Hydrolase</keyword>
<sequence>MKLRYHVVPRKQMKASYLIEADKKSIEIRLAEAGKQLQALDALQAKLEKWYTQKGVSFAPVPLSSSDSCCYSWVADEIHDHTMTEYYYAGGCGVGELIEELEERRKAQRGYDEEDIPDFSDSYDYIEEYDDADFAPFSDDDATMTLLDNTPVECDYVEAKPLPADKPAYGGARKGGGRRRRDVTEPGMLLGPKITGEPVSIMSIDDGGRGLVFEGVLNGIEMRETKTGKAIISGNVVDTTNSIRFKKFMDSAEEGNELMKALKGAKHVRVQGDVDFDDRFERDYVLDLRSVQAVEKNTKRTEQREDSRVELHLHTKMSDKDALVVVKELISTIKDWGHPAVAITDHGVVQAFPEAQAIAAEKGVKIIYGVEGYLIEDEDSDTRYHIILLAKNMVGLRNLYKLVTISHLNYYKRRPRLPRAVIEEHREGLIIGSACEAGELMQAIVRGESKERLLEIADFYDYLEIQPLCNNMFLVRHNIVPDETTLVEMNKTIVELGEALNKKVVATCDVHYLNPEDKIYREIMLTASGFKDAKDQPDLHLRTTDEMLKEFAYLGEEKAYEVVVTNSRYINDQIEAIRPIPDGTYSPKIEGAEEELTNMCYRKAKRIYGDPLPQVVADRLDYELTRIIGHGFAVLYYIAHKLVKKSLDDGYLVGSRGSVGSSFVATMADITEVNPLPPHYICPKCKHSEFFLKGEYAGGFDLPRKKCPECGTELEMNGHDIPFAIFMGFEGDKVPDIDLNFSGDYQPRAHKYTEELFGRDNVFRAGTIGTIADKTAIGYVRKYAEINGIQVRQGFLEELAKGFTKVKNTTGQHPGGIMVCPRDMDVHHFTPVQYPANKRESGIITTHFDYHSIEGRMTKLDILGHDDPTIIRMLEDITGIDVQTIPFDDPETLSLFSSTKAIGLTPEQLMGDKVATLGVPECGTGFVRRMLEDSKPKCFSDLVRISGFSHGTNVWLDNAQTLIKEGTCQLNEAISTRDDIMNYLMHRDIAPLTCFSIMENVRKGRGIEKRNKQGEAITDYEDQMRKGHIPEWFIESCKKISYLFPRAHAVAYVMMAFRIAWFKINYPLAFYASYFSIRAKAFDVRIMTQDLAGQKAEFNRLKALDYKATQKDKDMMTALEVSMEMIQRGFTFSTVDLEYSEARRFTIRNGKLLPPFLAIDSLGEKVADVIVEEREKRPFTSIKDLQRRCKISQSILDTMAELGCFGDLPDDEQMSLFAM</sequence>
<dbReference type="Gene3D" id="2.40.50.140">
    <property type="entry name" value="Nucleic acid-binding proteins"/>
    <property type="match status" value="1"/>
</dbReference>
<dbReference type="Gene3D" id="6.10.140.1510">
    <property type="match status" value="1"/>
</dbReference>
<comment type="subcellular location">
    <subcellularLocation>
        <location evidence="7">Cytoplasm</location>
    </subcellularLocation>
</comment>
<evidence type="ECO:0000256" key="7">
    <source>
        <dbReference type="HAMAP-Rule" id="MF_00356"/>
    </source>
</evidence>
<dbReference type="GO" id="GO:0003887">
    <property type="term" value="F:DNA-directed DNA polymerase activity"/>
    <property type="evidence" value="ECO:0007669"/>
    <property type="project" value="UniProtKB-EC"/>
</dbReference>
<keyword evidence="7" id="KW-0540">Nuclease</keyword>
<dbReference type="Pfam" id="PF14579">
    <property type="entry name" value="HHH_6"/>
    <property type="match status" value="1"/>
</dbReference>
<proteinExistence type="inferred from homology"/>
<reference evidence="10 11" key="1">
    <citation type="journal article" date="2021" name="Sci. Rep.">
        <title>The distribution of antibiotic resistance genes in chicken gut microbiota commensals.</title>
        <authorList>
            <person name="Juricova H."/>
            <person name="Matiasovicova J."/>
            <person name="Kubasova T."/>
            <person name="Cejkova D."/>
            <person name="Rychlik I."/>
        </authorList>
    </citation>
    <scope>NUCLEOTIDE SEQUENCE [LARGE SCALE GENOMIC DNA]</scope>
    <source>
        <strain evidence="10 11">An537</strain>
    </source>
</reference>
<keyword evidence="4 7" id="KW-0269">Exonuclease</keyword>
<dbReference type="Proteomes" id="UP000707138">
    <property type="component" value="Unassembled WGS sequence"/>
</dbReference>
<comment type="caution">
    <text evidence="10">The sequence shown here is derived from an EMBL/GenBank/DDBJ whole genome shotgun (WGS) entry which is preliminary data.</text>
</comment>
<evidence type="ECO:0000256" key="3">
    <source>
        <dbReference type="ARBA" id="ARBA00022705"/>
    </source>
</evidence>
<dbReference type="Gene3D" id="3.30.1900.20">
    <property type="match status" value="2"/>
</dbReference>
<keyword evidence="5 7" id="KW-0239">DNA-directed DNA polymerase</keyword>
<dbReference type="InterPro" id="IPR012340">
    <property type="entry name" value="NA-bd_OB-fold"/>
</dbReference>
<dbReference type="InterPro" id="IPR016195">
    <property type="entry name" value="Pol/histidinol_Pase-like"/>
</dbReference>
<dbReference type="Pfam" id="PF17657">
    <property type="entry name" value="DNA_pol3_finger"/>
    <property type="match status" value="1"/>
</dbReference>
<dbReference type="PANTHER" id="PTHR32294:SF5">
    <property type="entry name" value="DNA POLYMERASE III POLC-TYPE"/>
    <property type="match status" value="1"/>
</dbReference>
<organism evidence="10 11">
    <name type="scientific">Veillonella magna</name>
    <dbReference type="NCBI Taxonomy" id="464322"/>
    <lineage>
        <taxon>Bacteria</taxon>
        <taxon>Bacillati</taxon>
        <taxon>Bacillota</taxon>
        <taxon>Negativicutes</taxon>
        <taxon>Veillonellales</taxon>
        <taxon>Veillonellaceae</taxon>
        <taxon>Veillonella</taxon>
    </lineage>
</organism>
<dbReference type="InterPro" id="IPR004013">
    <property type="entry name" value="PHP_dom"/>
</dbReference>
<evidence type="ECO:0000256" key="4">
    <source>
        <dbReference type="ARBA" id="ARBA00022839"/>
    </source>
</evidence>
<dbReference type="NCBIfam" id="TIGR01405">
    <property type="entry name" value="polC_Gram_pos"/>
    <property type="match status" value="1"/>
</dbReference>
<dbReference type="EMBL" id="JACJLA010000001">
    <property type="protein sequence ID" value="MBM6911793.1"/>
    <property type="molecule type" value="Genomic_DNA"/>
</dbReference>
<keyword evidence="11" id="KW-1185">Reference proteome</keyword>
<evidence type="ECO:0000256" key="2">
    <source>
        <dbReference type="ARBA" id="ARBA00022695"/>
    </source>
</evidence>
<comment type="function">
    <text evidence="7">Required for replicative DNA synthesis. This DNA polymerase also exhibits 3' to 5' exonuclease activity.</text>
</comment>
<dbReference type="InterPro" id="IPR006308">
    <property type="entry name" value="Pol_III_a_PolC-type_gram_pos"/>
</dbReference>
<dbReference type="Pfam" id="PF07733">
    <property type="entry name" value="DNA_pol3_alpha"/>
    <property type="match status" value="2"/>
</dbReference>
<dbReference type="SMART" id="SM00481">
    <property type="entry name" value="POLIIIAc"/>
    <property type="match status" value="1"/>
</dbReference>
<dbReference type="InterPro" id="IPR003141">
    <property type="entry name" value="Pol/His_phosphatase_N"/>
</dbReference>
<accession>A0ABS2GEC4</accession>
<keyword evidence="7" id="KW-0963">Cytoplasm</keyword>
<comment type="similarity">
    <text evidence="7">Belongs to the DNA polymerase type-C family. PolC subfamily.</text>
</comment>
<comment type="catalytic activity">
    <reaction evidence="6 7">
        <text>DNA(n) + a 2'-deoxyribonucleoside 5'-triphosphate = DNA(n+1) + diphosphate</text>
        <dbReference type="Rhea" id="RHEA:22508"/>
        <dbReference type="Rhea" id="RHEA-COMP:17339"/>
        <dbReference type="Rhea" id="RHEA-COMP:17340"/>
        <dbReference type="ChEBI" id="CHEBI:33019"/>
        <dbReference type="ChEBI" id="CHEBI:61560"/>
        <dbReference type="ChEBI" id="CHEBI:173112"/>
        <dbReference type="EC" id="2.7.7.7"/>
    </reaction>
</comment>
<dbReference type="SUPFAM" id="SSF89550">
    <property type="entry name" value="PHP domain-like"/>
    <property type="match status" value="1"/>
</dbReference>
<gene>
    <name evidence="7" type="primary">polC</name>
    <name evidence="10" type="ORF">H6A01_00445</name>
</gene>
<keyword evidence="2 7" id="KW-0548">Nucleotidyltransferase</keyword>
<evidence type="ECO:0000259" key="9">
    <source>
        <dbReference type="SMART" id="SM00481"/>
    </source>
</evidence>
<dbReference type="InterPro" id="IPR004805">
    <property type="entry name" value="DnaE2/DnaE/PolC"/>
</dbReference>
<dbReference type="InterPro" id="IPR044923">
    <property type="entry name" value="PolC_middle_finger_sf"/>
</dbReference>
<dbReference type="HAMAP" id="MF_00356">
    <property type="entry name" value="DNApol_PolC"/>
    <property type="match status" value="1"/>
</dbReference>
<dbReference type="InterPro" id="IPR011708">
    <property type="entry name" value="DNA_pol3_alpha_NTPase_dom"/>
</dbReference>
<protein>
    <recommendedName>
        <fullName evidence="7">DNA polymerase III PolC-type</fullName>
        <shortName evidence="7">PolIII</shortName>
        <ecNumber evidence="7">2.7.7.7</ecNumber>
    </recommendedName>
</protein>
<feature type="region of interest" description="Disordered" evidence="8">
    <location>
        <begin position="165"/>
        <end position="191"/>
    </location>
</feature>
<name>A0ABS2GEC4_9FIRM</name>
<evidence type="ECO:0000256" key="6">
    <source>
        <dbReference type="ARBA" id="ARBA00049244"/>
    </source>
</evidence>
<dbReference type="PANTHER" id="PTHR32294">
    <property type="entry name" value="DNA POLYMERASE III SUBUNIT ALPHA"/>
    <property type="match status" value="1"/>
</dbReference>
<dbReference type="RefSeq" id="WP_205087125.1">
    <property type="nucleotide sequence ID" value="NZ_JACJLA010000001.1"/>
</dbReference>
<dbReference type="SUPFAM" id="SSF160975">
    <property type="entry name" value="AF1531-like"/>
    <property type="match status" value="1"/>
</dbReference>